<evidence type="ECO:0000313" key="5">
    <source>
        <dbReference type="Proteomes" id="UP001210211"/>
    </source>
</evidence>
<comment type="caution">
    <text evidence="4">The sequence shown here is derived from an EMBL/GenBank/DDBJ whole genome shotgun (WGS) entry which is preliminary data.</text>
</comment>
<dbReference type="Proteomes" id="UP001210211">
    <property type="component" value="Unassembled WGS sequence"/>
</dbReference>
<dbReference type="PANTHER" id="PTHR24186">
    <property type="entry name" value="PROTEIN PHOSPHATASE 1 REGULATORY SUBUNIT"/>
    <property type="match status" value="1"/>
</dbReference>
<organism evidence="4 5">
    <name type="scientific">Rhynchospora tenuis</name>
    <dbReference type="NCBI Taxonomy" id="198213"/>
    <lineage>
        <taxon>Eukaryota</taxon>
        <taxon>Viridiplantae</taxon>
        <taxon>Streptophyta</taxon>
        <taxon>Embryophyta</taxon>
        <taxon>Tracheophyta</taxon>
        <taxon>Spermatophyta</taxon>
        <taxon>Magnoliopsida</taxon>
        <taxon>Liliopsida</taxon>
        <taxon>Poales</taxon>
        <taxon>Cyperaceae</taxon>
        <taxon>Cyperoideae</taxon>
        <taxon>Rhynchosporeae</taxon>
        <taxon>Rhynchospora</taxon>
    </lineage>
</organism>
<evidence type="ECO:0000256" key="2">
    <source>
        <dbReference type="ARBA" id="ARBA00023043"/>
    </source>
</evidence>
<proteinExistence type="predicted"/>
<feature type="repeat" description="ANK" evidence="3">
    <location>
        <begin position="191"/>
        <end position="223"/>
    </location>
</feature>
<dbReference type="PROSITE" id="PS50297">
    <property type="entry name" value="ANK_REP_REGION"/>
    <property type="match status" value="3"/>
</dbReference>
<dbReference type="InterPro" id="IPR036770">
    <property type="entry name" value="Ankyrin_rpt-contain_sf"/>
</dbReference>
<feature type="repeat" description="ANK" evidence="3">
    <location>
        <begin position="115"/>
        <end position="147"/>
    </location>
</feature>
<evidence type="ECO:0000256" key="1">
    <source>
        <dbReference type="ARBA" id="ARBA00022737"/>
    </source>
</evidence>
<evidence type="ECO:0000256" key="3">
    <source>
        <dbReference type="PROSITE-ProRule" id="PRU00023"/>
    </source>
</evidence>
<evidence type="ECO:0000313" key="4">
    <source>
        <dbReference type="EMBL" id="KAJ3690587.1"/>
    </source>
</evidence>
<dbReference type="Gene3D" id="1.25.40.20">
    <property type="entry name" value="Ankyrin repeat-containing domain"/>
    <property type="match status" value="3"/>
</dbReference>
<gene>
    <name evidence="4" type="ORF">LUZ61_019751</name>
</gene>
<keyword evidence="5" id="KW-1185">Reference proteome</keyword>
<name>A0AAD6EN70_9POAL</name>
<dbReference type="Pfam" id="PF13857">
    <property type="entry name" value="Ank_5"/>
    <property type="match status" value="1"/>
</dbReference>
<dbReference type="PROSITE" id="PS50088">
    <property type="entry name" value="ANK_REPEAT"/>
    <property type="match status" value="4"/>
</dbReference>
<dbReference type="SUPFAM" id="SSF48403">
    <property type="entry name" value="Ankyrin repeat"/>
    <property type="match status" value="1"/>
</dbReference>
<keyword evidence="2 3" id="KW-0040">ANK repeat</keyword>
<dbReference type="Pfam" id="PF12796">
    <property type="entry name" value="Ank_2"/>
    <property type="match status" value="3"/>
</dbReference>
<sequence length="477" mass="52224">MSVDWLAKDENLCAAMQLAKGDEHWNELLCPPRTLDPARCEDLPQVMCPGLYQATLSGSIERIYELLGRKDEIAPINEASHDVKVMLEMEDTPPNQLGGKFHGDGLCTLREVTAGKNTMLHIAAEQGHVELAKQLIRMDNTLFISENSRHETPLHLAARAGNNGIISLIVLLAQQSLTRGAFEVLGRRNTDGDTVLHEAARNGHVETVQVLMTVAPALSAKVNNASISPLYLAVVKKSVGVVEALLKYKDASAAGPKKQNALHAAVLGSKELTSKLLDWRPELAYERDDDSGSTPLHYAASDGDVVIVKEILGKAPSAVYILDKEGWSPLHVAARMCHYSTIELMIETCSDSVELRDNQGRNFLHIVALHGGRISSFLRNVLYHLGPKNLAKPGKKIFSEACWLAANGKKINYLKKIVNERDNEGNTPLHCASMNGSSDIIRELIKVGADKTLINNEGKTALDYSISQKSVFSMVIY</sequence>
<evidence type="ECO:0008006" key="6">
    <source>
        <dbReference type="Google" id="ProtNLM"/>
    </source>
</evidence>
<dbReference type="SMART" id="SM00248">
    <property type="entry name" value="ANK"/>
    <property type="match status" value="7"/>
</dbReference>
<dbReference type="InterPro" id="IPR002110">
    <property type="entry name" value="Ankyrin_rpt"/>
</dbReference>
<feature type="repeat" description="ANK" evidence="3">
    <location>
        <begin position="424"/>
        <end position="456"/>
    </location>
</feature>
<dbReference type="GO" id="GO:0005886">
    <property type="term" value="C:plasma membrane"/>
    <property type="evidence" value="ECO:0007669"/>
    <property type="project" value="TreeGrafter"/>
</dbReference>
<dbReference type="EMBL" id="JAMRDG010000002">
    <property type="protein sequence ID" value="KAJ3690587.1"/>
    <property type="molecule type" value="Genomic_DNA"/>
</dbReference>
<keyword evidence="1" id="KW-0677">Repeat</keyword>
<dbReference type="AlphaFoldDB" id="A0AAD6EN70"/>
<accession>A0AAD6EN70</accession>
<protein>
    <recommendedName>
        <fullName evidence="6">Ankyrin</fullName>
    </recommendedName>
</protein>
<feature type="repeat" description="ANK" evidence="3">
    <location>
        <begin position="291"/>
        <end position="312"/>
    </location>
</feature>
<reference evidence="4 5" key="1">
    <citation type="journal article" date="2022" name="Cell">
        <title>Repeat-based holocentromeres influence genome architecture and karyotype evolution.</title>
        <authorList>
            <person name="Hofstatter P.G."/>
            <person name="Thangavel G."/>
            <person name="Lux T."/>
            <person name="Neumann P."/>
            <person name="Vondrak T."/>
            <person name="Novak P."/>
            <person name="Zhang M."/>
            <person name="Costa L."/>
            <person name="Castellani M."/>
            <person name="Scott A."/>
            <person name="Toegelov H."/>
            <person name="Fuchs J."/>
            <person name="Mata-Sucre Y."/>
            <person name="Dias Y."/>
            <person name="Vanzela A.L.L."/>
            <person name="Huettel B."/>
            <person name="Almeida C.C.S."/>
            <person name="Simkova H."/>
            <person name="Souza G."/>
            <person name="Pedrosa-Harand A."/>
            <person name="Macas J."/>
            <person name="Mayer K.F.X."/>
            <person name="Houben A."/>
            <person name="Marques A."/>
        </authorList>
    </citation>
    <scope>NUCLEOTIDE SEQUENCE [LARGE SCALE GENOMIC DNA]</scope>
    <source>
        <strain evidence="4">RhyTen1mFocal</strain>
    </source>
</reference>
<dbReference type="PANTHER" id="PTHR24186:SF41">
    <property type="entry name" value="PGG DOMAIN-CONTAINING PROTEIN"/>
    <property type="match status" value="1"/>
</dbReference>